<evidence type="ECO:0000313" key="2">
    <source>
        <dbReference type="Proteomes" id="UP000657574"/>
    </source>
</evidence>
<protein>
    <submittedName>
        <fullName evidence="1">Uncharacterized protein</fullName>
    </submittedName>
</protein>
<accession>A0A917PC07</accession>
<name>A0A917PC07_9ACTN</name>
<dbReference type="RefSeq" id="WP_189317575.1">
    <property type="nucleotide sequence ID" value="NZ_BMQA01000118.1"/>
</dbReference>
<sequence>MTAQTAKESNAMNAGVPQARHRKGALAAIVATAALALSACNGTGDLASYDLPAKSARYTFESETNGVKTQWEYVSGQPTQGDAPQQNPCMGDTVGDNTAACRPEPLIFLRYDLGLALDNTAKAEEKHTITITAYYQDRISAPPKVDVLTAEASYDGGHTWKQVSTQASGTNTFTAQIKNPDVAQAAQGVGLRVHASDTKGDTVSQTLPTAYKLR</sequence>
<comment type="caution">
    <text evidence="1">The sequence shown here is derived from an EMBL/GenBank/DDBJ whole genome shotgun (WGS) entry which is preliminary data.</text>
</comment>
<reference evidence="1" key="2">
    <citation type="submission" date="2020-09" db="EMBL/GenBank/DDBJ databases">
        <authorList>
            <person name="Sun Q."/>
            <person name="Ohkuma M."/>
        </authorList>
    </citation>
    <scope>NUCLEOTIDE SEQUENCE</scope>
    <source>
        <strain evidence="1">JCM 3086</strain>
    </source>
</reference>
<dbReference type="Proteomes" id="UP000657574">
    <property type="component" value="Unassembled WGS sequence"/>
</dbReference>
<gene>
    <name evidence="1" type="ORF">GCM10010121_096030</name>
</gene>
<evidence type="ECO:0000313" key="1">
    <source>
        <dbReference type="EMBL" id="GGJ70183.1"/>
    </source>
</evidence>
<organism evidence="1 2">
    <name type="scientific">Streptomyces brasiliensis</name>
    <dbReference type="NCBI Taxonomy" id="1954"/>
    <lineage>
        <taxon>Bacteria</taxon>
        <taxon>Bacillati</taxon>
        <taxon>Actinomycetota</taxon>
        <taxon>Actinomycetes</taxon>
        <taxon>Kitasatosporales</taxon>
        <taxon>Streptomycetaceae</taxon>
        <taxon>Streptomyces</taxon>
    </lineage>
</organism>
<keyword evidence="2" id="KW-1185">Reference proteome</keyword>
<dbReference type="AlphaFoldDB" id="A0A917PC07"/>
<reference evidence="1" key="1">
    <citation type="journal article" date="2014" name="Int. J. Syst. Evol. Microbiol.">
        <title>Complete genome sequence of Corynebacterium casei LMG S-19264T (=DSM 44701T), isolated from a smear-ripened cheese.</title>
        <authorList>
            <consortium name="US DOE Joint Genome Institute (JGI-PGF)"/>
            <person name="Walter F."/>
            <person name="Albersmeier A."/>
            <person name="Kalinowski J."/>
            <person name="Ruckert C."/>
        </authorList>
    </citation>
    <scope>NUCLEOTIDE SEQUENCE</scope>
    <source>
        <strain evidence="1">JCM 3086</strain>
    </source>
</reference>
<dbReference type="EMBL" id="BMQA01000118">
    <property type="protein sequence ID" value="GGJ70183.1"/>
    <property type="molecule type" value="Genomic_DNA"/>
</dbReference>
<proteinExistence type="predicted"/>